<feature type="domain" description="AB hydrolase-1" evidence="1">
    <location>
        <begin position="53"/>
        <end position="286"/>
    </location>
</feature>
<sequence length="297" mass="31273">MFTFAVQDEVMTESADLRQLTPNSAVRRDIVTGRGTFATLVAEPEGSARATALLVPGYTGSKEDFAPIYDPLAAAGLRVVGLDQRGQYQSAGGDDPALYSVESLGADIAAVADTLGTPVHLLGHSFGGLTTRAAVIGKPSAFASLTLHATGPSKLDGQRRTVVELAAPMLPHRPLSEIYDLGQQLNAQDPSFVAPQEPLKSFFRDRFVTGSAASLLGMGESMLTEPDRVAELKATGVPVLVMYSLQDNAWAPDLQADMAVRLGAREVVVPGAMHSPAVENPAVTAATLIGFWDDVTD</sequence>
<evidence type="ECO:0000313" key="2">
    <source>
        <dbReference type="EMBL" id="PRZ38564.1"/>
    </source>
</evidence>
<dbReference type="AlphaFoldDB" id="A0A2T0ZQK2"/>
<dbReference type="PANTHER" id="PTHR43433:SF5">
    <property type="entry name" value="AB HYDROLASE-1 DOMAIN-CONTAINING PROTEIN"/>
    <property type="match status" value="1"/>
</dbReference>
<keyword evidence="2" id="KW-0378">Hydrolase</keyword>
<keyword evidence="3" id="KW-1185">Reference proteome</keyword>
<dbReference type="OrthoDB" id="3211023at2"/>
<protein>
    <submittedName>
        <fullName evidence="2">Alpha-beta hydrolase superfamily lysophospholipase</fullName>
    </submittedName>
</protein>
<evidence type="ECO:0000313" key="3">
    <source>
        <dbReference type="Proteomes" id="UP000237752"/>
    </source>
</evidence>
<dbReference type="InterPro" id="IPR029058">
    <property type="entry name" value="AB_hydrolase_fold"/>
</dbReference>
<comment type="caution">
    <text evidence="2">The sequence shown here is derived from an EMBL/GenBank/DDBJ whole genome shotgun (WGS) entry which is preliminary data.</text>
</comment>
<accession>A0A2T0ZQK2</accession>
<organism evidence="2 3">
    <name type="scientific">Antricoccus suffuscus</name>
    <dbReference type="NCBI Taxonomy" id="1629062"/>
    <lineage>
        <taxon>Bacteria</taxon>
        <taxon>Bacillati</taxon>
        <taxon>Actinomycetota</taxon>
        <taxon>Actinomycetes</taxon>
        <taxon>Geodermatophilales</taxon>
        <taxon>Antricoccaceae</taxon>
        <taxon>Antricoccus</taxon>
    </lineage>
</organism>
<dbReference type="InterPro" id="IPR000073">
    <property type="entry name" value="AB_hydrolase_1"/>
</dbReference>
<dbReference type="Pfam" id="PF12697">
    <property type="entry name" value="Abhydrolase_6"/>
    <property type="match status" value="1"/>
</dbReference>
<dbReference type="GO" id="GO:0046503">
    <property type="term" value="P:glycerolipid catabolic process"/>
    <property type="evidence" value="ECO:0007669"/>
    <property type="project" value="TreeGrafter"/>
</dbReference>
<reference evidence="2 3" key="1">
    <citation type="submission" date="2018-03" db="EMBL/GenBank/DDBJ databases">
        <title>Genomic Encyclopedia of Archaeal and Bacterial Type Strains, Phase II (KMG-II): from individual species to whole genera.</title>
        <authorList>
            <person name="Goeker M."/>
        </authorList>
    </citation>
    <scope>NUCLEOTIDE SEQUENCE [LARGE SCALE GENOMIC DNA]</scope>
    <source>
        <strain evidence="2 3">DSM 100065</strain>
    </source>
</reference>
<dbReference type="GO" id="GO:0004806">
    <property type="term" value="F:triacylglycerol lipase activity"/>
    <property type="evidence" value="ECO:0007669"/>
    <property type="project" value="TreeGrafter"/>
</dbReference>
<dbReference type="PANTHER" id="PTHR43433">
    <property type="entry name" value="HYDROLASE, ALPHA/BETA FOLD FAMILY PROTEIN"/>
    <property type="match status" value="1"/>
</dbReference>
<dbReference type="EMBL" id="PVUE01000020">
    <property type="protein sequence ID" value="PRZ38564.1"/>
    <property type="molecule type" value="Genomic_DNA"/>
</dbReference>
<dbReference type="Proteomes" id="UP000237752">
    <property type="component" value="Unassembled WGS sequence"/>
</dbReference>
<proteinExistence type="predicted"/>
<dbReference type="SUPFAM" id="SSF53474">
    <property type="entry name" value="alpha/beta-Hydrolases"/>
    <property type="match status" value="1"/>
</dbReference>
<gene>
    <name evidence="2" type="ORF">CLV47_12031</name>
</gene>
<dbReference type="Gene3D" id="3.40.50.1820">
    <property type="entry name" value="alpha/beta hydrolase"/>
    <property type="match status" value="1"/>
</dbReference>
<evidence type="ECO:0000259" key="1">
    <source>
        <dbReference type="Pfam" id="PF12697"/>
    </source>
</evidence>
<name>A0A2T0ZQK2_9ACTN</name>
<dbReference type="InterPro" id="IPR050471">
    <property type="entry name" value="AB_hydrolase"/>
</dbReference>